<gene>
    <name evidence="1" type="ORF">Dbus_chr2Rg293</name>
</gene>
<dbReference type="EMBL" id="CP012524">
    <property type="protein sequence ID" value="ALC40714.1"/>
    <property type="molecule type" value="Genomic_DNA"/>
</dbReference>
<accession>A0A0M4ECY0</accession>
<evidence type="ECO:0000313" key="1">
    <source>
        <dbReference type="EMBL" id="ALC40714.1"/>
    </source>
</evidence>
<evidence type="ECO:0000313" key="2">
    <source>
        <dbReference type="Proteomes" id="UP000494163"/>
    </source>
</evidence>
<dbReference type="Proteomes" id="UP000494163">
    <property type="component" value="Chromosome 2R"/>
</dbReference>
<sequence length="42" mass="4838">MEMIIFNLLELYNVKFSIISLIILIECCKVYTLKTTLKPTGS</sequence>
<keyword evidence="2" id="KW-1185">Reference proteome</keyword>
<protein>
    <submittedName>
        <fullName evidence="1">Mt:ND4L</fullName>
    </submittedName>
</protein>
<reference evidence="1 2" key="1">
    <citation type="submission" date="2015-08" db="EMBL/GenBank/DDBJ databases">
        <title>Ancestral chromatin configuration constrains chromatin evolution on differentiating sex chromosomes in Drosophila.</title>
        <authorList>
            <person name="Zhou Q."/>
            <person name="Bachtrog D."/>
        </authorList>
    </citation>
    <scope>NUCLEOTIDE SEQUENCE [LARGE SCALE GENOMIC DNA]</scope>
    <source>
        <tissue evidence="1">Whole larvae</tissue>
    </source>
</reference>
<proteinExistence type="predicted"/>
<dbReference type="AlphaFoldDB" id="A0A0M4ECY0"/>
<organism evidence="1 2">
    <name type="scientific">Drosophila busckii</name>
    <name type="common">Fruit fly</name>
    <dbReference type="NCBI Taxonomy" id="30019"/>
    <lineage>
        <taxon>Eukaryota</taxon>
        <taxon>Metazoa</taxon>
        <taxon>Ecdysozoa</taxon>
        <taxon>Arthropoda</taxon>
        <taxon>Hexapoda</taxon>
        <taxon>Insecta</taxon>
        <taxon>Pterygota</taxon>
        <taxon>Neoptera</taxon>
        <taxon>Endopterygota</taxon>
        <taxon>Diptera</taxon>
        <taxon>Brachycera</taxon>
        <taxon>Muscomorpha</taxon>
        <taxon>Ephydroidea</taxon>
        <taxon>Drosophilidae</taxon>
        <taxon>Drosophila</taxon>
    </lineage>
</organism>
<name>A0A0M4ECY0_DROBS</name>